<dbReference type="GO" id="GO:0016705">
    <property type="term" value="F:oxidoreductase activity, acting on paired donors, with incorporation or reduction of molecular oxygen"/>
    <property type="evidence" value="ECO:0007669"/>
    <property type="project" value="InterPro"/>
</dbReference>
<dbReference type="Proteomes" id="UP000237105">
    <property type="component" value="Unassembled WGS sequence"/>
</dbReference>
<dbReference type="AlphaFoldDB" id="A0A2P5D904"/>
<evidence type="ECO:0000256" key="10">
    <source>
        <dbReference type="ARBA" id="ARBA00023136"/>
    </source>
</evidence>
<dbReference type="GO" id="GO:0004497">
    <property type="term" value="F:monooxygenase activity"/>
    <property type="evidence" value="ECO:0007669"/>
    <property type="project" value="UniProtKB-KW"/>
</dbReference>
<dbReference type="InterPro" id="IPR050665">
    <property type="entry name" value="Cytochrome_P450_Monooxygen"/>
</dbReference>
<evidence type="ECO:0000256" key="8">
    <source>
        <dbReference type="ARBA" id="ARBA00023004"/>
    </source>
</evidence>
<dbReference type="Gene3D" id="1.10.630.10">
    <property type="entry name" value="Cytochrome P450"/>
    <property type="match status" value="1"/>
</dbReference>
<evidence type="ECO:0000256" key="2">
    <source>
        <dbReference type="ARBA" id="ARBA00010617"/>
    </source>
</evidence>
<dbReference type="InterPro" id="IPR036396">
    <property type="entry name" value="Cyt_P450_sf"/>
</dbReference>
<keyword evidence="10" id="KW-0472">Membrane</keyword>
<dbReference type="OrthoDB" id="1470350at2759"/>
<dbReference type="Pfam" id="PF00067">
    <property type="entry name" value="p450"/>
    <property type="match status" value="1"/>
</dbReference>
<evidence type="ECO:0000256" key="6">
    <source>
        <dbReference type="ARBA" id="ARBA00022989"/>
    </source>
</evidence>
<evidence type="ECO:0000313" key="12">
    <source>
        <dbReference type="Proteomes" id="UP000237105"/>
    </source>
</evidence>
<comment type="caution">
    <text evidence="11">The sequence shown here is derived from an EMBL/GenBank/DDBJ whole genome shotgun (WGS) entry which is preliminary data.</text>
</comment>
<dbReference type="GO" id="GO:0016020">
    <property type="term" value="C:membrane"/>
    <property type="evidence" value="ECO:0007669"/>
    <property type="project" value="UniProtKB-SubCell"/>
</dbReference>
<dbReference type="GO" id="GO:0020037">
    <property type="term" value="F:heme binding"/>
    <property type="evidence" value="ECO:0007669"/>
    <property type="project" value="InterPro"/>
</dbReference>
<evidence type="ECO:0000256" key="1">
    <source>
        <dbReference type="ARBA" id="ARBA00004167"/>
    </source>
</evidence>
<keyword evidence="3" id="KW-0349">Heme</keyword>
<dbReference type="InterPro" id="IPR001128">
    <property type="entry name" value="Cyt_P450"/>
</dbReference>
<name>A0A2P5D904_PARAD</name>
<comment type="similarity">
    <text evidence="2">Belongs to the cytochrome P450 family.</text>
</comment>
<evidence type="ECO:0000256" key="3">
    <source>
        <dbReference type="ARBA" id="ARBA00022617"/>
    </source>
</evidence>
<organism evidence="11 12">
    <name type="scientific">Parasponia andersonii</name>
    <name type="common">Sponia andersonii</name>
    <dbReference type="NCBI Taxonomy" id="3476"/>
    <lineage>
        <taxon>Eukaryota</taxon>
        <taxon>Viridiplantae</taxon>
        <taxon>Streptophyta</taxon>
        <taxon>Embryophyta</taxon>
        <taxon>Tracheophyta</taxon>
        <taxon>Spermatophyta</taxon>
        <taxon>Magnoliopsida</taxon>
        <taxon>eudicotyledons</taxon>
        <taxon>Gunneridae</taxon>
        <taxon>Pentapetalae</taxon>
        <taxon>rosids</taxon>
        <taxon>fabids</taxon>
        <taxon>Rosales</taxon>
        <taxon>Cannabaceae</taxon>
        <taxon>Parasponia</taxon>
    </lineage>
</organism>
<comment type="subcellular location">
    <subcellularLocation>
        <location evidence="1">Membrane</location>
        <topology evidence="1">Single-pass membrane protein</topology>
    </subcellularLocation>
</comment>
<keyword evidence="5" id="KW-0479">Metal-binding</keyword>
<keyword evidence="8" id="KW-0408">Iron</keyword>
<gene>
    <name evidence="11" type="ORF">PanWU01x14_085670</name>
</gene>
<evidence type="ECO:0000256" key="9">
    <source>
        <dbReference type="ARBA" id="ARBA00023033"/>
    </source>
</evidence>
<keyword evidence="12" id="KW-1185">Reference proteome</keyword>
<dbReference type="PANTHER" id="PTHR24282:SF255">
    <property type="entry name" value="CYTOCHROME P450 72A11-RELATED"/>
    <property type="match status" value="1"/>
</dbReference>
<evidence type="ECO:0000256" key="4">
    <source>
        <dbReference type="ARBA" id="ARBA00022692"/>
    </source>
</evidence>
<evidence type="ECO:0000313" key="11">
    <source>
        <dbReference type="EMBL" id="PON69783.1"/>
    </source>
</evidence>
<dbReference type="EMBL" id="JXTB01000054">
    <property type="protein sequence ID" value="PON69783.1"/>
    <property type="molecule type" value="Genomic_DNA"/>
</dbReference>
<dbReference type="PANTHER" id="PTHR24282">
    <property type="entry name" value="CYTOCHROME P450 FAMILY MEMBER"/>
    <property type="match status" value="1"/>
</dbReference>
<evidence type="ECO:0000256" key="5">
    <source>
        <dbReference type="ARBA" id="ARBA00022723"/>
    </source>
</evidence>
<sequence>MSHLEVFGSGQIEFESQTLTVKALIKDMIKEREKALESGEANNDDLLSVLLESNLKEIQENRNKKNVDQLMSIDDIFRECKLFYFAGQDTTSVLLVWTMVLLSINPDWQARARDEVLQVFGTKKPDYEGLTHLKVAECAIYS</sequence>
<proteinExistence type="inferred from homology"/>
<dbReference type="STRING" id="3476.A0A2P5D904"/>
<dbReference type="GO" id="GO:0005506">
    <property type="term" value="F:iron ion binding"/>
    <property type="evidence" value="ECO:0007669"/>
    <property type="project" value="InterPro"/>
</dbReference>
<reference evidence="12" key="1">
    <citation type="submission" date="2016-06" db="EMBL/GenBank/DDBJ databases">
        <title>Parallel loss of symbiosis genes in relatives of nitrogen-fixing non-legume Parasponia.</title>
        <authorList>
            <person name="Van Velzen R."/>
            <person name="Holmer R."/>
            <person name="Bu F."/>
            <person name="Rutten L."/>
            <person name="Van Zeijl A."/>
            <person name="Liu W."/>
            <person name="Santuari L."/>
            <person name="Cao Q."/>
            <person name="Sharma T."/>
            <person name="Shen D."/>
            <person name="Roswanjaya Y."/>
            <person name="Wardhani T."/>
            <person name="Kalhor M.S."/>
            <person name="Jansen J."/>
            <person name="Van den Hoogen J."/>
            <person name="Gungor B."/>
            <person name="Hartog M."/>
            <person name="Hontelez J."/>
            <person name="Verver J."/>
            <person name="Yang W.-C."/>
            <person name="Schijlen E."/>
            <person name="Repin R."/>
            <person name="Schilthuizen M."/>
            <person name="Schranz E."/>
            <person name="Heidstra R."/>
            <person name="Miyata K."/>
            <person name="Fedorova E."/>
            <person name="Kohlen W."/>
            <person name="Bisseling T."/>
            <person name="Smit S."/>
            <person name="Geurts R."/>
        </authorList>
    </citation>
    <scope>NUCLEOTIDE SEQUENCE [LARGE SCALE GENOMIC DNA]</scope>
    <source>
        <strain evidence="12">cv. WU1-14</strain>
    </source>
</reference>
<keyword evidence="9" id="KW-0503">Monooxygenase</keyword>
<keyword evidence="7" id="KW-0560">Oxidoreductase</keyword>
<evidence type="ECO:0000256" key="7">
    <source>
        <dbReference type="ARBA" id="ARBA00023002"/>
    </source>
</evidence>
<protein>
    <submittedName>
        <fullName evidence="11">Cytochrome P</fullName>
    </submittedName>
</protein>
<accession>A0A2P5D904</accession>
<dbReference type="SUPFAM" id="SSF48264">
    <property type="entry name" value="Cytochrome P450"/>
    <property type="match status" value="1"/>
</dbReference>
<keyword evidence="6" id="KW-1133">Transmembrane helix</keyword>
<keyword evidence="4" id="KW-0812">Transmembrane</keyword>